<protein>
    <submittedName>
        <fullName evidence="1">Uncharacterized protein</fullName>
    </submittedName>
</protein>
<dbReference type="Proteomes" id="UP000735302">
    <property type="component" value="Unassembled WGS sequence"/>
</dbReference>
<name>A0AAV4CQJ3_9GAST</name>
<evidence type="ECO:0000313" key="2">
    <source>
        <dbReference type="Proteomes" id="UP000735302"/>
    </source>
</evidence>
<reference evidence="1 2" key="1">
    <citation type="journal article" date="2021" name="Elife">
        <title>Chloroplast acquisition without the gene transfer in kleptoplastic sea slugs, Plakobranchus ocellatus.</title>
        <authorList>
            <person name="Maeda T."/>
            <person name="Takahashi S."/>
            <person name="Yoshida T."/>
            <person name="Shimamura S."/>
            <person name="Takaki Y."/>
            <person name="Nagai Y."/>
            <person name="Toyoda A."/>
            <person name="Suzuki Y."/>
            <person name="Arimoto A."/>
            <person name="Ishii H."/>
            <person name="Satoh N."/>
            <person name="Nishiyama T."/>
            <person name="Hasebe M."/>
            <person name="Maruyama T."/>
            <person name="Minagawa J."/>
            <person name="Obokata J."/>
            <person name="Shigenobu S."/>
        </authorList>
    </citation>
    <scope>NUCLEOTIDE SEQUENCE [LARGE SCALE GENOMIC DNA]</scope>
</reference>
<dbReference type="EMBL" id="BLXT01006878">
    <property type="protein sequence ID" value="GFO34134.1"/>
    <property type="molecule type" value="Genomic_DNA"/>
</dbReference>
<proteinExistence type="predicted"/>
<comment type="caution">
    <text evidence="1">The sequence shown here is derived from an EMBL/GenBank/DDBJ whole genome shotgun (WGS) entry which is preliminary data.</text>
</comment>
<keyword evidence="2" id="KW-1185">Reference proteome</keyword>
<accession>A0AAV4CQJ3</accession>
<evidence type="ECO:0000313" key="1">
    <source>
        <dbReference type="EMBL" id="GFO34134.1"/>
    </source>
</evidence>
<sequence>MGSATSQTQGWTMMLTNWLSCSTHVHHWSGNTVQTRNLILQYLGCARATDLHEHLISALEKLPVRNGLVQLSMDKPNVNLATFNSFSKEVESETSQVLLNIRSCELLKLHNAVKEWLQSG</sequence>
<organism evidence="1 2">
    <name type="scientific">Plakobranchus ocellatus</name>
    <dbReference type="NCBI Taxonomy" id="259542"/>
    <lineage>
        <taxon>Eukaryota</taxon>
        <taxon>Metazoa</taxon>
        <taxon>Spiralia</taxon>
        <taxon>Lophotrochozoa</taxon>
        <taxon>Mollusca</taxon>
        <taxon>Gastropoda</taxon>
        <taxon>Heterobranchia</taxon>
        <taxon>Euthyneura</taxon>
        <taxon>Panpulmonata</taxon>
        <taxon>Sacoglossa</taxon>
        <taxon>Placobranchoidea</taxon>
        <taxon>Plakobranchidae</taxon>
        <taxon>Plakobranchus</taxon>
    </lineage>
</organism>
<gene>
    <name evidence="1" type="ORF">PoB_006063900</name>
</gene>
<dbReference type="AlphaFoldDB" id="A0AAV4CQJ3"/>